<accession>A0A6N8HZU3</accession>
<evidence type="ECO:0000256" key="1">
    <source>
        <dbReference type="SAM" id="Phobius"/>
    </source>
</evidence>
<feature type="transmembrane region" description="Helical" evidence="1">
    <location>
        <begin position="296"/>
        <end position="315"/>
    </location>
</feature>
<organism evidence="2 3">
    <name type="scientific">Caproicibacter fermentans</name>
    <dbReference type="NCBI Taxonomy" id="2576756"/>
    <lineage>
        <taxon>Bacteria</taxon>
        <taxon>Bacillati</taxon>
        <taxon>Bacillota</taxon>
        <taxon>Clostridia</taxon>
        <taxon>Eubacteriales</taxon>
        <taxon>Acutalibacteraceae</taxon>
        <taxon>Caproicibacter</taxon>
    </lineage>
</organism>
<feature type="transmembrane region" description="Helical" evidence="1">
    <location>
        <begin position="380"/>
        <end position="403"/>
    </location>
</feature>
<keyword evidence="3" id="KW-1185">Reference proteome</keyword>
<keyword evidence="1" id="KW-0472">Membrane</keyword>
<evidence type="ECO:0000313" key="3">
    <source>
        <dbReference type="Proteomes" id="UP000469440"/>
    </source>
</evidence>
<evidence type="ECO:0000313" key="2">
    <source>
        <dbReference type="EMBL" id="MVB11040.1"/>
    </source>
</evidence>
<dbReference type="RefSeq" id="WP_066645736.1">
    <property type="nucleotide sequence ID" value="NZ_VWXL01000052.1"/>
</dbReference>
<proteinExistence type="predicted"/>
<keyword evidence="1" id="KW-0812">Transmembrane</keyword>
<protein>
    <recommendedName>
        <fullName evidence="4">ABC3 transporter permease protein domain-containing protein</fullName>
    </recommendedName>
</protein>
<feature type="transmembrane region" description="Helical" evidence="1">
    <location>
        <begin position="335"/>
        <end position="360"/>
    </location>
</feature>
<keyword evidence="1" id="KW-1133">Transmembrane helix</keyword>
<evidence type="ECO:0008006" key="4">
    <source>
        <dbReference type="Google" id="ProtNLM"/>
    </source>
</evidence>
<dbReference type="EMBL" id="VWXL01000052">
    <property type="protein sequence ID" value="MVB11040.1"/>
    <property type="molecule type" value="Genomic_DNA"/>
</dbReference>
<dbReference type="Proteomes" id="UP000469440">
    <property type="component" value="Unassembled WGS sequence"/>
</dbReference>
<reference evidence="2 3" key="1">
    <citation type="submission" date="2019-09" db="EMBL/GenBank/DDBJ databases">
        <title>Genome sequence of Clostridium sp. EA1.</title>
        <authorList>
            <person name="Poehlein A."/>
            <person name="Bengelsdorf F.R."/>
            <person name="Daniel R."/>
        </authorList>
    </citation>
    <scope>NUCLEOTIDE SEQUENCE [LARGE SCALE GENOMIC DNA]</scope>
    <source>
        <strain evidence="2 3">EA1</strain>
    </source>
</reference>
<comment type="caution">
    <text evidence="2">The sequence shown here is derived from an EMBL/GenBank/DDBJ whole genome shotgun (WGS) entry which is preliminary data.</text>
</comment>
<gene>
    <name evidence="2" type="ORF">CAFE_17420</name>
</gene>
<sequence length="417" mass="47205">MKFLKMIGNFYSRNKLSSVVLLILFCAAMLVANFAIGRYRYFTYTQKVFCNSGLDHFVYFMPAGFGPDAITLPPDEYSKKVEDYHRKIKSFHAVRSIISAPWNGSFTFQNAAGSGYTLYRDELLKAFPLRITSGRSLDADSNSDPNSGGGIDAVLCGYLYHNIKIGDTFTVRLHPYKSSQYTDVKIHAIGKMDDPAYTVSLGFGGTKVQADELFDRGSVVILRETPKLLAFLQKNSTPQISENFFIDLNPESTQKERNDCVQYLDRQGRFVTYDKIKTDTEKAVSRTLKQELPMPFFFLFVSTISLISISILFIYKNLRQNSIYYLCGCSRKKCFGYMAAGIGLISVAAGGVNIILMKNIGFLVWNGFLSVDPMIVDQKSILLIVLYELLVLFLSIGIPYTVYRRFTPIETYRRAQQ</sequence>
<dbReference type="AlphaFoldDB" id="A0A6N8HZU3"/>
<dbReference type="OrthoDB" id="1741172at2"/>
<name>A0A6N8HZU3_9FIRM</name>